<evidence type="ECO:0000256" key="2">
    <source>
        <dbReference type="ARBA" id="ARBA00022692"/>
    </source>
</evidence>
<proteinExistence type="predicted"/>
<feature type="transmembrane region" description="Helical" evidence="5">
    <location>
        <begin position="115"/>
        <end position="132"/>
    </location>
</feature>
<feature type="transmembrane region" description="Helical" evidence="5">
    <location>
        <begin position="81"/>
        <end position="103"/>
    </location>
</feature>
<dbReference type="PANTHER" id="PTHR11040:SF209">
    <property type="entry name" value="ZIP ZINC TRANSPORTER"/>
    <property type="match status" value="1"/>
</dbReference>
<dbReference type="OrthoDB" id="448280at2759"/>
<keyword evidence="7" id="KW-1185">Reference proteome</keyword>
<protein>
    <submittedName>
        <fullName evidence="6">ZIP Zinc transporter, putative</fullName>
    </submittedName>
</protein>
<dbReference type="GO" id="GO:0016020">
    <property type="term" value="C:membrane"/>
    <property type="evidence" value="ECO:0007669"/>
    <property type="project" value="UniProtKB-SubCell"/>
</dbReference>
<feature type="transmembrane region" description="Helical" evidence="5">
    <location>
        <begin position="240"/>
        <end position="266"/>
    </location>
</feature>
<dbReference type="GO" id="GO:0005385">
    <property type="term" value="F:zinc ion transmembrane transporter activity"/>
    <property type="evidence" value="ECO:0007669"/>
    <property type="project" value="TreeGrafter"/>
</dbReference>
<sequence>MRVFFCGMLMYYFVPLPTTHCPASKYRFTAIGMISLGVAKLLTAVWLTITSALGVLGPIVFLRSTKGTNKLHSTGGYERGFFLSLANCFSGSMLLATSVLHLLPHSYTSASPLTNVQVSYWILAGILFPTLIGKSISGDSHGHSHGTLESSISSTFILLFVLMSFHGLMEGFLLGSELRVEALLQIAIPFCVHRFFDGVIIGTSLAKEEERKSEVGALPDERESTPSRKRFFNRCRVSKLSFISSAVWLAITPFTIILISIISTPVEQKSNGTVVEKHNDFVDHSLFISITHAVGTGSFIFVALSLLIEEDCKGFAATLSILLGAVVTAVLFFLFSSSV</sequence>
<dbReference type="Pfam" id="PF02535">
    <property type="entry name" value="Zip"/>
    <property type="match status" value="1"/>
</dbReference>
<keyword evidence="3 5" id="KW-1133">Transmembrane helix</keyword>
<organism evidence="6 7">
    <name type="scientific">Angomonas deanei</name>
    <dbReference type="NCBI Taxonomy" id="59799"/>
    <lineage>
        <taxon>Eukaryota</taxon>
        <taxon>Discoba</taxon>
        <taxon>Euglenozoa</taxon>
        <taxon>Kinetoplastea</taxon>
        <taxon>Metakinetoplastina</taxon>
        <taxon>Trypanosomatida</taxon>
        <taxon>Trypanosomatidae</taxon>
        <taxon>Strigomonadinae</taxon>
        <taxon>Angomonas</taxon>
    </lineage>
</organism>
<dbReference type="EMBL" id="LR877153">
    <property type="protein sequence ID" value="CAD2217862.1"/>
    <property type="molecule type" value="Genomic_DNA"/>
</dbReference>
<feature type="transmembrane region" description="Helical" evidence="5">
    <location>
        <begin position="286"/>
        <end position="308"/>
    </location>
</feature>
<evidence type="ECO:0000313" key="7">
    <source>
        <dbReference type="Proteomes" id="UP000515908"/>
    </source>
</evidence>
<keyword evidence="4 5" id="KW-0472">Membrane</keyword>
<dbReference type="InterPro" id="IPR003689">
    <property type="entry name" value="ZIP"/>
</dbReference>
<dbReference type="Proteomes" id="UP000515908">
    <property type="component" value="Chromosome 09"/>
</dbReference>
<gene>
    <name evidence="6" type="ORF">ADEAN_000534800</name>
</gene>
<dbReference type="PANTHER" id="PTHR11040">
    <property type="entry name" value="ZINC/IRON TRANSPORTER"/>
    <property type="match status" value="1"/>
</dbReference>
<feature type="transmembrane region" description="Helical" evidence="5">
    <location>
        <begin position="152"/>
        <end position="174"/>
    </location>
</feature>
<dbReference type="AlphaFoldDB" id="A0A7G2CI14"/>
<name>A0A7G2CI14_9TRYP</name>
<evidence type="ECO:0000256" key="3">
    <source>
        <dbReference type="ARBA" id="ARBA00022989"/>
    </source>
</evidence>
<reference evidence="6 7" key="1">
    <citation type="submission" date="2020-08" db="EMBL/GenBank/DDBJ databases">
        <authorList>
            <person name="Newling K."/>
            <person name="Davey J."/>
            <person name="Forrester S."/>
        </authorList>
    </citation>
    <scope>NUCLEOTIDE SEQUENCE [LARGE SCALE GENOMIC DNA]</scope>
    <source>
        <strain evidence="7">Crithidia deanei Carvalho (ATCC PRA-265)</strain>
    </source>
</reference>
<keyword evidence="2 5" id="KW-0812">Transmembrane</keyword>
<evidence type="ECO:0000256" key="4">
    <source>
        <dbReference type="ARBA" id="ARBA00023136"/>
    </source>
</evidence>
<feature type="transmembrane region" description="Helical" evidence="5">
    <location>
        <begin position="41"/>
        <end position="61"/>
    </location>
</feature>
<comment type="subcellular location">
    <subcellularLocation>
        <location evidence="1">Membrane</location>
        <topology evidence="1">Multi-pass membrane protein</topology>
    </subcellularLocation>
</comment>
<feature type="transmembrane region" description="Helical" evidence="5">
    <location>
        <begin position="315"/>
        <end position="335"/>
    </location>
</feature>
<evidence type="ECO:0000256" key="5">
    <source>
        <dbReference type="SAM" id="Phobius"/>
    </source>
</evidence>
<dbReference type="VEuPathDB" id="TriTrypDB:ADEAN_000534800"/>
<accession>A0A7G2CI14</accession>
<evidence type="ECO:0000256" key="1">
    <source>
        <dbReference type="ARBA" id="ARBA00004141"/>
    </source>
</evidence>
<evidence type="ECO:0000313" key="6">
    <source>
        <dbReference type="EMBL" id="CAD2217862.1"/>
    </source>
</evidence>